<proteinExistence type="predicted"/>
<reference evidence="2 3" key="1">
    <citation type="submission" date="2019-06" db="EMBL/GenBank/DDBJ databases">
        <title>Draft genome sequence of the filamentous fungus Phialemoniopsis curvata isolated from diesel fuel.</title>
        <authorList>
            <person name="Varaljay V.A."/>
            <person name="Lyon W.J."/>
            <person name="Crouch A.L."/>
            <person name="Drake C.E."/>
            <person name="Hollomon J.M."/>
            <person name="Nadeau L.J."/>
            <person name="Nunn H.S."/>
            <person name="Stevenson B.S."/>
            <person name="Bojanowski C.L."/>
            <person name="Crookes-Goodson W.J."/>
        </authorList>
    </citation>
    <scope>NUCLEOTIDE SEQUENCE [LARGE SCALE GENOMIC DNA]</scope>
    <source>
        <strain evidence="2 3">D216</strain>
    </source>
</reference>
<dbReference type="Proteomes" id="UP000319257">
    <property type="component" value="Unassembled WGS sequence"/>
</dbReference>
<dbReference type="GeneID" id="41968129"/>
<accession>A0A507ANT4</accession>
<dbReference type="PANTHER" id="PTHR43142:SF4">
    <property type="entry name" value="CARBOXYLIC ESTER HYDROLASE"/>
    <property type="match status" value="1"/>
</dbReference>
<dbReference type="PANTHER" id="PTHR43142">
    <property type="entry name" value="CARBOXYLIC ESTER HYDROLASE"/>
    <property type="match status" value="1"/>
</dbReference>
<dbReference type="InParanoid" id="A0A507ANT4"/>
<dbReference type="Gene3D" id="3.40.720.10">
    <property type="entry name" value="Alkaline Phosphatase, subunit A"/>
    <property type="match status" value="2"/>
</dbReference>
<dbReference type="InterPro" id="IPR023116">
    <property type="entry name" value="Phosphonoacetate_hydro_insert"/>
</dbReference>
<dbReference type="EMBL" id="SKBQ01000003">
    <property type="protein sequence ID" value="TPX12505.1"/>
    <property type="molecule type" value="Genomic_DNA"/>
</dbReference>
<gene>
    <name evidence="2" type="ORF">E0L32_000682</name>
</gene>
<dbReference type="Pfam" id="PF01663">
    <property type="entry name" value="Phosphodiest"/>
    <property type="match status" value="1"/>
</dbReference>
<feature type="domain" description="Carboxylesterase type B" evidence="1">
    <location>
        <begin position="11"/>
        <end position="474"/>
    </location>
</feature>
<dbReference type="SUPFAM" id="SSF53649">
    <property type="entry name" value="Alkaline phosphatase-like"/>
    <property type="match status" value="1"/>
</dbReference>
<sequence length="924" mass="102282">MDTSTNQTFIVNLGSRGFIQGRTMRTEATDEVSCHYVGGIPYALPPIGQYRWQLPRPLPENYTYGSLEKPGHYTGTTSICPQKPPFEDVDHSMVSEDCLQANIWVPAAIAPRAGWPVYFYIHGGSLQFGSPNHLNYTDMLRETNFQAIIVAPAYRLNVFGFLASKEFLAESKENGPNRGEGPEDENAVGNFGLWDQRAALEWTHHMIGHFGGNPHNITAAGYSAGAHSVFYQLAYDLWLPPSRALISRAIMHSNSCGMQPKSLHEAQQHFDELLLQIGIPSSLSTSQKLAALRNTPAADLVAANLRMMFHEMRSVSDGIFVRKTLMRDLISGEFARRMLTRDIHIILGECRDEQNLYAHLRPPAENSLDGLRTRMLAEYPAVAVHRLLDEYYFPAGRDRPADWKGWSWNKEIYGAIFADLQVYMLTRAFMYCLETGGAGHLVHRYRVEWRAKETDVKTPVEWGVTHGTDNSIWVYGEGRGLNPAEQRVVKSAFLDAYAEFVAGKDIVARWGATGQIIWSTGDTILDMAIAYLDRISLHGKSYKLPTRPTVVVCIDGFTPAYLNQGIKDGILLTLAEFAKTGFYHTAKVAMPSFTNPNNVSIITGQPTAVHGISGNYFLDTATGTEAMIVDDGLLRGSTILAEMAAADVRVAAITAKDKLRRILQHGLPLGNEKSRGCISFSAEEAPEEILSQLPAYESRPSYKADLFCLTLSDFIQHKYAPGSTEANKFMAAIDSRIGQLVELGAVVAVTGDHGMSDKCSKGGNPNIVFVQDELEAKFGVGCARVICPITDPFVRHHGALGGFVRVYLPVSRSTEAAEMVAYCRTLEHVEEALLRDEAVSKYEKPADREGDFTVVSRKNAVVGSKATEHDLGSISDHRLRSHRGLSEQAVPLLMSRPVEGPIESLQGKVWRNFDIFDLLLNYGQ</sequence>
<evidence type="ECO:0000313" key="2">
    <source>
        <dbReference type="EMBL" id="TPX12505.1"/>
    </source>
</evidence>
<dbReference type="AlphaFoldDB" id="A0A507ANT4"/>
<dbReference type="CDD" id="cd16018">
    <property type="entry name" value="Enpp"/>
    <property type="match status" value="1"/>
</dbReference>
<dbReference type="InterPro" id="IPR017850">
    <property type="entry name" value="Alkaline_phosphatase_core_sf"/>
</dbReference>
<organism evidence="2 3">
    <name type="scientific">Thyridium curvatum</name>
    <dbReference type="NCBI Taxonomy" id="1093900"/>
    <lineage>
        <taxon>Eukaryota</taxon>
        <taxon>Fungi</taxon>
        <taxon>Dikarya</taxon>
        <taxon>Ascomycota</taxon>
        <taxon>Pezizomycotina</taxon>
        <taxon>Sordariomycetes</taxon>
        <taxon>Sordariomycetidae</taxon>
        <taxon>Thyridiales</taxon>
        <taxon>Thyridiaceae</taxon>
        <taxon>Thyridium</taxon>
    </lineage>
</organism>
<dbReference type="InterPro" id="IPR002591">
    <property type="entry name" value="Phosphodiest/P_Trfase"/>
</dbReference>
<dbReference type="STRING" id="1093900.A0A507ANT4"/>
<comment type="caution">
    <text evidence="2">The sequence shown here is derived from an EMBL/GenBank/DDBJ whole genome shotgun (WGS) entry which is preliminary data.</text>
</comment>
<dbReference type="Gene3D" id="3.40.50.1820">
    <property type="entry name" value="alpha/beta hydrolase"/>
    <property type="match status" value="1"/>
</dbReference>
<keyword evidence="3" id="KW-1185">Reference proteome</keyword>
<dbReference type="OrthoDB" id="6846267at2759"/>
<dbReference type="Pfam" id="PF00135">
    <property type="entry name" value="COesterase"/>
    <property type="match status" value="1"/>
</dbReference>
<dbReference type="SUPFAM" id="SSF53474">
    <property type="entry name" value="alpha/beta-Hydrolases"/>
    <property type="match status" value="1"/>
</dbReference>
<dbReference type="InterPro" id="IPR002018">
    <property type="entry name" value="CarbesteraseB"/>
</dbReference>
<dbReference type="RefSeq" id="XP_030994216.1">
    <property type="nucleotide sequence ID" value="XM_031141501.1"/>
</dbReference>
<dbReference type="Gene3D" id="3.30.1360.110">
    <property type="entry name" value="Domain 2, Phosphonoacetate Hydrolase"/>
    <property type="match status" value="1"/>
</dbReference>
<evidence type="ECO:0000313" key="3">
    <source>
        <dbReference type="Proteomes" id="UP000319257"/>
    </source>
</evidence>
<protein>
    <recommendedName>
        <fullName evidence="1">Carboxylesterase type B domain-containing protein</fullName>
    </recommendedName>
</protein>
<evidence type="ECO:0000259" key="1">
    <source>
        <dbReference type="Pfam" id="PF00135"/>
    </source>
</evidence>
<name>A0A507ANT4_9PEZI</name>
<dbReference type="InterPro" id="IPR029058">
    <property type="entry name" value="AB_hydrolase_fold"/>
</dbReference>